<keyword evidence="1" id="KW-0378">Hydrolase</keyword>
<proteinExistence type="predicted"/>
<dbReference type="AlphaFoldDB" id="A2CC20"/>
<keyword evidence="1" id="KW-0067">ATP-binding</keyword>
<dbReference type="KEGG" id="pmf:P9303_22951"/>
<protein>
    <submittedName>
        <fullName evidence="1">Rad3-related DNA helicase</fullName>
    </submittedName>
</protein>
<organism evidence="1 2">
    <name type="scientific">Prochlorococcus marinus (strain MIT 9303)</name>
    <dbReference type="NCBI Taxonomy" id="59922"/>
    <lineage>
        <taxon>Bacteria</taxon>
        <taxon>Bacillati</taxon>
        <taxon>Cyanobacteriota</taxon>
        <taxon>Cyanophyceae</taxon>
        <taxon>Synechococcales</taxon>
        <taxon>Prochlorococcaceae</taxon>
        <taxon>Prochlorococcus</taxon>
    </lineage>
</organism>
<dbReference type="Proteomes" id="UP000002274">
    <property type="component" value="Chromosome"/>
</dbReference>
<dbReference type="HOGENOM" id="CLU_567260_0_0_3"/>
<accession>A2CC20</accession>
<evidence type="ECO:0000313" key="2">
    <source>
        <dbReference type="Proteomes" id="UP000002274"/>
    </source>
</evidence>
<dbReference type="GO" id="GO:0004386">
    <property type="term" value="F:helicase activity"/>
    <property type="evidence" value="ECO:0007669"/>
    <property type="project" value="UniProtKB-KW"/>
</dbReference>
<reference evidence="1 2" key="1">
    <citation type="journal article" date="2007" name="PLoS Genet.">
        <title>Patterns and implications of gene gain and loss in the evolution of Prochlorococcus.</title>
        <authorList>
            <person name="Kettler G.C."/>
            <person name="Martiny A.C."/>
            <person name="Huang K."/>
            <person name="Zucker J."/>
            <person name="Coleman M.L."/>
            <person name="Rodrigue S."/>
            <person name="Chen F."/>
            <person name="Lapidus A."/>
            <person name="Ferriera S."/>
            <person name="Johnson J."/>
            <person name="Steglich C."/>
            <person name="Church G.M."/>
            <person name="Richardson P."/>
            <person name="Chisholm S.W."/>
        </authorList>
    </citation>
    <scope>NUCLEOTIDE SEQUENCE [LARGE SCALE GENOMIC DNA]</scope>
    <source>
        <strain evidence="1 2">MIT 9303</strain>
    </source>
</reference>
<gene>
    <name evidence="1" type="primary">dinG</name>
    <name evidence="1" type="ordered locus">P9303_22951</name>
</gene>
<keyword evidence="1" id="KW-0347">Helicase</keyword>
<dbReference type="EMBL" id="CP000554">
    <property type="protein sequence ID" value="ABM79030.1"/>
    <property type="molecule type" value="Genomic_DNA"/>
</dbReference>
<name>A2CC20_PROM3</name>
<dbReference type="BioCyc" id="PMAR59922:G1G80-2011-MONOMER"/>
<dbReference type="RefSeq" id="WP_011826898.1">
    <property type="nucleotide sequence ID" value="NC_008820.1"/>
</dbReference>
<evidence type="ECO:0000313" key="1">
    <source>
        <dbReference type="EMBL" id="ABM79030.1"/>
    </source>
</evidence>
<keyword evidence="1" id="KW-0547">Nucleotide-binding</keyword>
<dbReference type="STRING" id="59922.P9303_22951"/>
<sequence>MLEARSHQQLKHLLLQNSSPWPHHLTLSRLVARSLRRKDHTLIQLDPRSKDLWWLGLLVPLCLEAKDAVMILSDQQRRRLLKVELPQLLTKGIKLPCWEGHLPPSGNQLWLMNHSELIEAHHQGHLKSRQLIIPEADQLSQRLRDSMALSITPQDWERLRRAHPSAEASLMQLHERLSRSLFTHATRANAQVRLDGSEIQALKDLMRLLGPSPSPWPSVLKADSRFWASWAELDHRLLQWQWHLQPLEPLQNLPGLLRDQPSVLLSGSRENDLVRTELDAAAFPATVMARLSEPNLQEPIPLFAPRRQPLPNTEIYAEHLLDQCRRLILGRPGITVVLLDDQQLRRQLTSELAAEFGRRVVHETTAPESNGVVCCRWTWWLHHQDQLPLPEQLIVALLPLASVESPLTAARVESLKNQGRDWFRDLLLPEALSLLTPAIAPLRKNHGRLAILDGRLRGRSWGKQVLSTLEPWTPLQRLLPD</sequence>